<evidence type="ECO:0000313" key="3">
    <source>
        <dbReference type="Proteomes" id="UP000198372"/>
    </source>
</evidence>
<feature type="region of interest" description="Disordered" evidence="1">
    <location>
        <begin position="276"/>
        <end position="347"/>
    </location>
</feature>
<organism evidence="2 3">
    <name type="scientific">Microbotryum intermedium</name>
    <dbReference type="NCBI Taxonomy" id="269621"/>
    <lineage>
        <taxon>Eukaryota</taxon>
        <taxon>Fungi</taxon>
        <taxon>Dikarya</taxon>
        <taxon>Basidiomycota</taxon>
        <taxon>Pucciniomycotina</taxon>
        <taxon>Microbotryomycetes</taxon>
        <taxon>Microbotryales</taxon>
        <taxon>Microbotryaceae</taxon>
        <taxon>Microbotryum</taxon>
    </lineage>
</organism>
<feature type="compositionally biased region" description="Gly residues" evidence="1">
    <location>
        <begin position="101"/>
        <end position="113"/>
    </location>
</feature>
<feature type="compositionally biased region" description="Low complexity" evidence="1">
    <location>
        <begin position="289"/>
        <end position="319"/>
    </location>
</feature>
<evidence type="ECO:0000313" key="2">
    <source>
        <dbReference type="EMBL" id="SCV67771.1"/>
    </source>
</evidence>
<dbReference type="Proteomes" id="UP000198372">
    <property type="component" value="Unassembled WGS sequence"/>
</dbReference>
<accession>A0A238F6S0</accession>
<feature type="region of interest" description="Disordered" evidence="1">
    <location>
        <begin position="1"/>
        <end position="207"/>
    </location>
</feature>
<protein>
    <submittedName>
        <fullName evidence="2">BQ2448_5382 protein</fullName>
    </submittedName>
</protein>
<dbReference type="EMBL" id="FMSP01000002">
    <property type="protein sequence ID" value="SCV67771.1"/>
    <property type="molecule type" value="Genomic_DNA"/>
</dbReference>
<feature type="compositionally biased region" description="Low complexity" evidence="1">
    <location>
        <begin position="183"/>
        <end position="192"/>
    </location>
</feature>
<sequence>MDPSTSSYPDGAVPRPPRVSAATSSSLSTSATSSSSAPLKLTFRLGGASTLTTASTTNSAPPAPSTSTFSVTSTPAPYASPSTSAAPLAQQPNTSEPIPLGGPGGGSGSGGGSARPTSITTATSSRASSVSLSTAPGDAPSKKKQRKPTVKRAPGEAGPGKHWRKGLKGTIVAGQPLPPRPSNPSDSPASDSVTAPAPIEVSTPRASFPVAPSLPGAPAIKASGAAPFLPALPLEPKTPAPRKWTRGVIAIKSLRGGWLKLPTWEGDPKSEYAAYKISLNPPPPPPPVVDVTPGPVGAAGSSTSHSPSVGPSSPAVVLSQPSPSVAPSPGVRAATLTAVNPDEVDGAAETKLKMEQDAMGDTVMASV</sequence>
<name>A0A238F6S0_9BASI</name>
<feature type="compositionally biased region" description="Low complexity" evidence="1">
    <location>
        <begin position="114"/>
        <end position="135"/>
    </location>
</feature>
<dbReference type="OrthoDB" id="2538138at2759"/>
<dbReference type="AlphaFoldDB" id="A0A238F6S0"/>
<gene>
    <name evidence="2" type="ORF">BQ2448_5382</name>
</gene>
<feature type="compositionally biased region" description="Low complexity" evidence="1">
    <location>
        <begin position="48"/>
        <end position="87"/>
    </location>
</feature>
<feature type="compositionally biased region" description="Low complexity" evidence="1">
    <location>
        <begin position="20"/>
        <end position="37"/>
    </location>
</feature>
<keyword evidence="3" id="KW-1185">Reference proteome</keyword>
<evidence type="ECO:0000256" key="1">
    <source>
        <dbReference type="SAM" id="MobiDB-lite"/>
    </source>
</evidence>
<proteinExistence type="predicted"/>
<reference evidence="3" key="1">
    <citation type="submission" date="2016-09" db="EMBL/GenBank/DDBJ databases">
        <authorList>
            <person name="Jeantristanb JTB J.-T."/>
            <person name="Ricardo R."/>
        </authorList>
    </citation>
    <scope>NUCLEOTIDE SEQUENCE [LARGE SCALE GENOMIC DNA]</scope>
</reference>